<dbReference type="Pfam" id="PF07282">
    <property type="entry name" value="Cas12f1-like_TNB"/>
    <property type="match status" value="1"/>
</dbReference>
<feature type="domain" description="Probable transposase IS891/IS1136/IS1341" evidence="6">
    <location>
        <begin position="157"/>
        <end position="264"/>
    </location>
</feature>
<evidence type="ECO:0000259" key="6">
    <source>
        <dbReference type="Pfam" id="PF01385"/>
    </source>
</evidence>
<proteinExistence type="inferred from homology"/>
<dbReference type="InterPro" id="IPR001959">
    <property type="entry name" value="Transposase"/>
</dbReference>
<evidence type="ECO:0000256" key="2">
    <source>
        <dbReference type="ARBA" id="ARBA00011044"/>
    </source>
</evidence>
<dbReference type="EMBL" id="CP001857">
    <property type="protein sequence ID" value="ADB58876.1"/>
    <property type="molecule type" value="Genomic_DNA"/>
</dbReference>
<dbReference type="SUPFAM" id="SSF51998">
    <property type="entry name" value="PFL-like glycyl radical enzymes"/>
    <property type="match status" value="1"/>
</dbReference>
<dbReference type="AlphaFoldDB" id="D2RFI2"/>
<evidence type="ECO:0000256" key="4">
    <source>
        <dbReference type="ARBA" id="ARBA00023125"/>
    </source>
</evidence>
<protein>
    <submittedName>
        <fullName evidence="8">Transposase, IS605 OrfB family</fullName>
    </submittedName>
</protein>
<keyword evidence="4" id="KW-0238">DNA-binding</keyword>
<evidence type="ECO:0000256" key="5">
    <source>
        <dbReference type="ARBA" id="ARBA00023172"/>
    </source>
</evidence>
<gene>
    <name evidence="8" type="ordered locus">Arcpr_1833</name>
</gene>
<dbReference type="eggNOG" id="arCOG00679">
    <property type="taxonomic scope" value="Archaea"/>
</dbReference>
<dbReference type="GO" id="GO:0006310">
    <property type="term" value="P:DNA recombination"/>
    <property type="evidence" value="ECO:0007669"/>
    <property type="project" value="UniProtKB-KW"/>
</dbReference>
<keyword evidence="9" id="KW-1185">Reference proteome</keyword>
<dbReference type="PANTHER" id="PTHR30405">
    <property type="entry name" value="TRANSPOSASE"/>
    <property type="match status" value="1"/>
</dbReference>
<dbReference type="PaxDb" id="572546-Arcpr_1833"/>
<evidence type="ECO:0000256" key="3">
    <source>
        <dbReference type="ARBA" id="ARBA00022578"/>
    </source>
</evidence>
<reference evidence="8 9" key="1">
    <citation type="journal article" date="2010" name="Stand. Genomic Sci.">
        <title>Complete genome sequence of Archaeoglobus profundus type strain (AV18).</title>
        <authorList>
            <person name="von Jan M."/>
            <person name="Lapidus A."/>
            <person name="Del Rio T.G."/>
            <person name="Copeland A."/>
            <person name="Tice H."/>
            <person name="Cheng J.F."/>
            <person name="Lucas S."/>
            <person name="Chen F."/>
            <person name="Nolan M."/>
            <person name="Goodwin L."/>
            <person name="Han C."/>
            <person name="Pitluck S."/>
            <person name="Liolios K."/>
            <person name="Ivanova N."/>
            <person name="Mavromatis K."/>
            <person name="Ovchinnikova G."/>
            <person name="Chertkov O."/>
            <person name="Pati A."/>
            <person name="Chen A."/>
            <person name="Palaniappan K."/>
            <person name="Land M."/>
            <person name="Hauser L."/>
            <person name="Chang Y.J."/>
            <person name="Jeffries C.D."/>
            <person name="Saunders E."/>
            <person name="Brettin T."/>
            <person name="Detter J.C."/>
            <person name="Chain P."/>
            <person name="Eichinger K."/>
            <person name="Huber H."/>
            <person name="Spring S."/>
            <person name="Rohde M."/>
            <person name="Goker M."/>
            <person name="Wirth R."/>
            <person name="Woyke T."/>
            <person name="Bristow J."/>
            <person name="Eisen J.A."/>
            <person name="Markowitz V."/>
            <person name="Hugenholtz P."/>
            <person name="Kyrpides N.C."/>
            <person name="Klenk H.P."/>
        </authorList>
    </citation>
    <scope>NUCLEOTIDE SEQUENCE [LARGE SCALE GENOMIC DNA]</scope>
    <source>
        <strain evidence="9">DSM 5631 / JCM 9629 / NBRC 100127 / Av18</strain>
    </source>
</reference>
<dbReference type="GeneID" id="8740529"/>
<dbReference type="HOGENOM" id="CLU_065303_0_0_2"/>
<dbReference type="PANTHER" id="PTHR30405:SF11">
    <property type="entry name" value="RNA-GUIDED DNA ENDONUCLEASE RV2885C-RELATED"/>
    <property type="match status" value="1"/>
</dbReference>
<dbReference type="Pfam" id="PF01385">
    <property type="entry name" value="OrfB_IS605"/>
    <property type="match status" value="1"/>
</dbReference>
<dbReference type="Proteomes" id="UP000001901">
    <property type="component" value="Chromosome"/>
</dbReference>
<dbReference type="InterPro" id="IPR051399">
    <property type="entry name" value="RNA-guided_DNA_endo/Transpos"/>
</dbReference>
<dbReference type="InterPro" id="IPR010095">
    <property type="entry name" value="Cas12f1-like_TNB"/>
</dbReference>
<feature type="domain" description="Cas12f1-like TNB" evidence="7">
    <location>
        <begin position="287"/>
        <end position="352"/>
    </location>
</feature>
<dbReference type="GO" id="GO:0003677">
    <property type="term" value="F:DNA binding"/>
    <property type="evidence" value="ECO:0007669"/>
    <property type="project" value="UniProtKB-KW"/>
</dbReference>
<dbReference type="RefSeq" id="WP_012941211.1">
    <property type="nucleotide sequence ID" value="NC_013741.1"/>
</dbReference>
<dbReference type="GO" id="GO:0032196">
    <property type="term" value="P:transposition"/>
    <property type="evidence" value="ECO:0007669"/>
    <property type="project" value="UniProtKB-KW"/>
</dbReference>
<dbReference type="OrthoDB" id="33505at2157"/>
<evidence type="ECO:0000313" key="8">
    <source>
        <dbReference type="EMBL" id="ADB58876.1"/>
    </source>
</evidence>
<dbReference type="KEGG" id="apo:Arcpr_1833"/>
<organism evidence="8 9">
    <name type="scientific">Archaeoglobus profundus (strain DSM 5631 / JCM 9629 / NBRC 100127 / Av18)</name>
    <dbReference type="NCBI Taxonomy" id="572546"/>
    <lineage>
        <taxon>Archaea</taxon>
        <taxon>Methanobacteriati</taxon>
        <taxon>Methanobacteriota</taxon>
        <taxon>Archaeoglobi</taxon>
        <taxon>Archaeoglobales</taxon>
        <taxon>Archaeoglobaceae</taxon>
        <taxon>Archaeoglobus</taxon>
    </lineage>
</organism>
<evidence type="ECO:0000256" key="1">
    <source>
        <dbReference type="ARBA" id="ARBA00008761"/>
    </source>
</evidence>
<evidence type="ECO:0000259" key="7">
    <source>
        <dbReference type="Pfam" id="PF07282"/>
    </source>
</evidence>
<dbReference type="STRING" id="572546.Arcpr_1833"/>
<evidence type="ECO:0000313" key="9">
    <source>
        <dbReference type="Proteomes" id="UP000001901"/>
    </source>
</evidence>
<dbReference type="NCBIfam" id="TIGR01766">
    <property type="entry name" value="IS200/IS605 family accessory protein TnpB-like domain"/>
    <property type="match status" value="1"/>
</dbReference>
<keyword evidence="5" id="KW-0233">DNA recombination</keyword>
<name>D2RFI2_ARCPA</name>
<accession>D2RFI2</accession>
<dbReference type="NCBIfam" id="NF040570">
    <property type="entry name" value="guided_TnpB"/>
    <property type="match status" value="1"/>
</dbReference>
<sequence>MELTLKMKVREKTKWKIQALRDAMDSFRQAVNDWIDVAWKHKITDRTLHSLAYKKLREKYPNLYSNSLQDAMNWAIQIVKTELKVNPDVKPKFDSFMISFKNVDFKFENDGFVIPLNGKRVYVPVYVPKKYYKWLVNGKFGRLYFKEEDGEIYAYLTVKVEDKPAYEPKLWFGVDLGVQNLVVVADNKGREVLRFDGETVNHYKELLEKERARRQRRQMKYLNNRKFRLGSKHRNFSKYINHIIAKEIVRKAKEYQACIVLEKLRGVKRRSAKMPKWVRKLLHRWSYHDLIQKIKYKAKLEGVPVIEVSPRNTSKTCSECGYVYKRFKNQRLFHCPNCGLIIDRDLNASTNIARKGMKEFNKRAFLPALKGEASSPQRR</sequence>
<comment type="similarity">
    <text evidence="2">In the N-terminal section; belongs to the transposase 2 family.</text>
</comment>
<comment type="similarity">
    <text evidence="1">In the C-terminal section; belongs to the transposase 35 family.</text>
</comment>
<keyword evidence="3" id="KW-0815">Transposition</keyword>